<keyword evidence="6 12" id="KW-0809">Transit peptide</keyword>
<evidence type="ECO:0000256" key="2">
    <source>
        <dbReference type="ARBA" id="ARBA00007294"/>
    </source>
</evidence>
<evidence type="ECO:0000256" key="7">
    <source>
        <dbReference type="ARBA" id="ARBA00022989"/>
    </source>
</evidence>
<keyword evidence="8 12" id="KW-0496">Mitochondrion</keyword>
<comment type="subcellular location">
    <subcellularLocation>
        <location evidence="1 12">Mitochondrion inner membrane</location>
        <topology evidence="1 12">Multi-pass membrane protein</topology>
    </subcellularLocation>
</comment>
<evidence type="ECO:0000256" key="8">
    <source>
        <dbReference type="ARBA" id="ARBA00023128"/>
    </source>
</evidence>
<keyword evidence="12" id="KW-0349">Heme</keyword>
<keyword evidence="7 12" id="KW-1133">Transmembrane helix</keyword>
<dbReference type="GO" id="GO:0048039">
    <property type="term" value="F:ubiquinone binding"/>
    <property type="evidence" value="ECO:0007669"/>
    <property type="project" value="TreeGrafter"/>
</dbReference>
<comment type="function">
    <text evidence="12">Membrane-anchoring subunit of succinate dehydrogenase (SDH) that is involved in complex II of the mitochondrial electron transport chain and is responsible for transferring electrons from succinate to ubiquinone (coenzyme Q).</text>
</comment>
<proteinExistence type="inferred from homology"/>
<dbReference type="Pfam" id="PF05328">
    <property type="entry name" value="CybS"/>
    <property type="match status" value="1"/>
</dbReference>
<keyword evidence="12" id="KW-0816">Tricarboxylic acid cycle</keyword>
<dbReference type="PANTHER" id="PTHR13337">
    <property type="entry name" value="SUCCINATE DEHYDROGENASE"/>
    <property type="match status" value="1"/>
</dbReference>
<dbReference type="GO" id="GO:0006121">
    <property type="term" value="P:mitochondrial electron transport, succinate to ubiquinone"/>
    <property type="evidence" value="ECO:0007669"/>
    <property type="project" value="TreeGrafter"/>
</dbReference>
<reference evidence="13" key="1">
    <citation type="submission" date="2013-12" db="EMBL/GenBank/DDBJ databases">
        <authorList>
            <person name="Aslett M."/>
        </authorList>
    </citation>
    <scope>NUCLEOTIDE SEQUENCE [LARGE SCALE GENOMIC DNA]</scope>
    <source>
        <strain evidence="13">Lindley</strain>
    </source>
</reference>
<feature type="transmembrane region" description="Helical" evidence="12">
    <location>
        <begin position="69"/>
        <end position="90"/>
    </location>
</feature>
<sequence length="105" mass="11706">MGPHALHFKLERYFAASMVPLLPVAYFVHGPFMDYALTVAIVLHSHWGIMVVIQDYARPLVIGETLAKMAPIAAYISSVLLLFGLLVFNYNDCGLTKAFEMVFSL</sequence>
<evidence type="ECO:0000313" key="13">
    <source>
        <dbReference type="Proteomes" id="UP000050741"/>
    </source>
</evidence>
<dbReference type="SUPFAM" id="SSF81343">
    <property type="entry name" value="Fumarate reductase respiratory complex transmembrane subunits"/>
    <property type="match status" value="1"/>
</dbReference>
<evidence type="ECO:0000256" key="5">
    <source>
        <dbReference type="ARBA" id="ARBA00022792"/>
    </source>
</evidence>
<evidence type="ECO:0000256" key="1">
    <source>
        <dbReference type="ARBA" id="ARBA00004448"/>
    </source>
</evidence>
<evidence type="ECO:0000256" key="3">
    <source>
        <dbReference type="ARBA" id="ARBA00022448"/>
    </source>
</evidence>
<feature type="transmembrane region" description="Helical" evidence="12">
    <location>
        <begin position="35"/>
        <end position="57"/>
    </location>
</feature>
<keyword evidence="5 12" id="KW-0999">Mitochondrion inner membrane</keyword>
<keyword evidence="3 12" id="KW-0813">Transport</keyword>
<accession>A0A183BL41</accession>
<dbReference type="InterPro" id="IPR007992">
    <property type="entry name" value="CybS"/>
</dbReference>
<keyword evidence="11" id="KW-0408">Iron</keyword>
<keyword evidence="13" id="KW-1185">Reference proteome</keyword>
<dbReference type="GO" id="GO:0020037">
    <property type="term" value="F:heme binding"/>
    <property type="evidence" value="ECO:0007669"/>
    <property type="project" value="TreeGrafter"/>
</dbReference>
<evidence type="ECO:0000256" key="6">
    <source>
        <dbReference type="ARBA" id="ARBA00022946"/>
    </source>
</evidence>
<dbReference type="PANTHER" id="PTHR13337:SF2">
    <property type="entry name" value="SUCCINATE DEHYDROGENASE [UBIQUINONE] CYTOCHROME B SMALL SUBUNIT, MITOCHONDRIAL"/>
    <property type="match status" value="1"/>
</dbReference>
<protein>
    <recommendedName>
        <fullName evidence="12">Succinate dehydrogenase [ubiquinone] cytochrome b small subunit</fullName>
    </recommendedName>
</protein>
<keyword evidence="9 12" id="KW-0472">Membrane</keyword>
<keyword evidence="11 12" id="KW-0479">Metal-binding</keyword>
<dbReference type="AlphaFoldDB" id="A0A183BL41"/>
<evidence type="ECO:0000256" key="9">
    <source>
        <dbReference type="ARBA" id="ARBA00023136"/>
    </source>
</evidence>
<evidence type="ECO:0000256" key="11">
    <source>
        <dbReference type="PIRSR" id="PIRSR607992-2"/>
    </source>
</evidence>
<feature type="binding site" description="axial binding residue" evidence="11">
    <location>
        <position position="44"/>
    </location>
    <ligand>
        <name>heme b</name>
        <dbReference type="ChEBI" id="CHEBI:60344"/>
        <note>ligand shared with SDHC</note>
    </ligand>
    <ligandPart>
        <name>Fe</name>
        <dbReference type="ChEBI" id="CHEBI:18248"/>
    </ligandPart>
</feature>
<evidence type="ECO:0000313" key="14">
    <source>
        <dbReference type="WBParaSite" id="GPLIN_000132300"/>
    </source>
</evidence>
<name>A0A183BL41_GLOPA</name>
<comment type="similarity">
    <text evidence="2 12">Belongs to the CybS family.</text>
</comment>
<dbReference type="GO" id="GO:0006099">
    <property type="term" value="P:tricarboxylic acid cycle"/>
    <property type="evidence" value="ECO:0007669"/>
    <property type="project" value="UniProtKB-KW"/>
</dbReference>
<feature type="transmembrane region" description="Helical" evidence="12">
    <location>
        <begin position="12"/>
        <end position="29"/>
    </location>
</feature>
<dbReference type="GO" id="GO:0005743">
    <property type="term" value="C:mitochondrial inner membrane"/>
    <property type="evidence" value="ECO:0007669"/>
    <property type="project" value="UniProtKB-SubCell"/>
</dbReference>
<keyword evidence="4 12" id="KW-0812">Transmembrane</keyword>
<evidence type="ECO:0000256" key="10">
    <source>
        <dbReference type="PIRSR" id="PIRSR607992-1"/>
    </source>
</evidence>
<dbReference type="Gene3D" id="1.20.1300.10">
    <property type="entry name" value="Fumarate reductase/succinate dehydrogenase, transmembrane subunit"/>
    <property type="match status" value="1"/>
</dbReference>
<feature type="binding site" evidence="10">
    <location>
        <position position="56"/>
    </location>
    <ligand>
        <name>a ubiquinone</name>
        <dbReference type="ChEBI" id="CHEBI:16389"/>
        <note>ligand shared with IP/SDHB</note>
    </ligand>
</feature>
<dbReference type="GO" id="GO:0046872">
    <property type="term" value="F:metal ion binding"/>
    <property type="evidence" value="ECO:0007669"/>
    <property type="project" value="UniProtKB-KW"/>
</dbReference>
<dbReference type="WBParaSite" id="GPLIN_000132300">
    <property type="protein sequence ID" value="GPLIN_000132300"/>
    <property type="gene ID" value="GPLIN_000132300"/>
</dbReference>
<evidence type="ECO:0000256" key="4">
    <source>
        <dbReference type="ARBA" id="ARBA00022692"/>
    </source>
</evidence>
<reference evidence="13" key="2">
    <citation type="submission" date="2014-05" db="EMBL/GenBank/DDBJ databases">
        <title>The genome and life-stage specific transcriptomes of Globodera pallida elucidate key aspects of plant parasitism by a cyst nematode.</title>
        <authorList>
            <person name="Cotton J.A."/>
            <person name="Lilley C.J."/>
            <person name="Jones L.M."/>
            <person name="Kikuchi T."/>
            <person name="Reid A.J."/>
            <person name="Thorpe P."/>
            <person name="Tsai I.J."/>
            <person name="Beasley H."/>
            <person name="Blok V."/>
            <person name="Cock P.J.A."/>
            <person name="Van den Akker S.E."/>
            <person name="Holroyd N."/>
            <person name="Hunt M."/>
            <person name="Mantelin S."/>
            <person name="Naghra H."/>
            <person name="Pain A."/>
            <person name="Palomares-Rius J.E."/>
            <person name="Zarowiecki M."/>
            <person name="Berriman M."/>
            <person name="Jones J.T."/>
            <person name="Urwin P.E."/>
        </authorList>
    </citation>
    <scope>NUCLEOTIDE SEQUENCE [LARGE SCALE GENOMIC DNA]</scope>
    <source>
        <strain evidence="13">Lindley</strain>
    </source>
</reference>
<reference evidence="14" key="3">
    <citation type="submission" date="2016-06" db="UniProtKB">
        <authorList>
            <consortium name="WormBaseParasite"/>
        </authorList>
    </citation>
    <scope>IDENTIFICATION</scope>
</reference>
<evidence type="ECO:0000256" key="12">
    <source>
        <dbReference type="RuleBase" id="RU364031"/>
    </source>
</evidence>
<dbReference type="InterPro" id="IPR034804">
    <property type="entry name" value="SQR/QFR_C/D"/>
</dbReference>
<keyword evidence="12" id="KW-0249">Electron transport</keyword>
<dbReference type="Proteomes" id="UP000050741">
    <property type="component" value="Unassembled WGS sequence"/>
</dbReference>
<organism evidence="13 14">
    <name type="scientific">Globodera pallida</name>
    <name type="common">Potato cyst nematode worm</name>
    <name type="synonym">Heterodera pallida</name>
    <dbReference type="NCBI Taxonomy" id="36090"/>
    <lineage>
        <taxon>Eukaryota</taxon>
        <taxon>Metazoa</taxon>
        <taxon>Ecdysozoa</taxon>
        <taxon>Nematoda</taxon>
        <taxon>Chromadorea</taxon>
        <taxon>Rhabditida</taxon>
        <taxon>Tylenchina</taxon>
        <taxon>Tylenchomorpha</taxon>
        <taxon>Tylenchoidea</taxon>
        <taxon>Heteroderidae</taxon>
        <taxon>Heteroderinae</taxon>
        <taxon>Globodera</taxon>
    </lineage>
</organism>